<keyword evidence="3" id="KW-1185">Reference proteome</keyword>
<feature type="transmembrane region" description="Helical" evidence="1">
    <location>
        <begin position="12"/>
        <end position="30"/>
    </location>
</feature>
<feature type="transmembrane region" description="Helical" evidence="1">
    <location>
        <begin position="42"/>
        <end position="61"/>
    </location>
</feature>
<feature type="transmembrane region" description="Helical" evidence="1">
    <location>
        <begin position="126"/>
        <end position="154"/>
    </location>
</feature>
<reference evidence="3" key="1">
    <citation type="submission" date="2019-05" db="EMBL/GenBank/DDBJ databases">
        <title>Flavobacterium profundi sp. nov., isolated from a deep-sea seamount.</title>
        <authorList>
            <person name="Zhang D.-C."/>
        </authorList>
    </citation>
    <scope>NUCLEOTIDE SEQUENCE [LARGE SCALE GENOMIC DNA]</scope>
    <source>
        <strain evidence="3">TP390</strain>
    </source>
</reference>
<sequence>MIASIFNKTRPFNYVIIGTLLLIAFVSYSVSHQTYTGWEGILYGSLYFIAIAASCFLVNFIALKNNLSRNNNYAILLFFIFLLFFPTIFKNKNILISNFLLLLSLRRLISLKSMKNTKEKIFDASFWIFLAALFHFWSILFIFLVFASIILHVSRDYRNWIIPGIALFSVIILFFIFNIWSDNELLEAFFAKSFISFDFTYFENTYQNIALAVFTSIGFLFFINMILTLATKPMNMKTSYKKIIFAFILGVIVYLFSADKNNSCLAFSIAPLAILGANFIENQENKILKEGTLYVLSLLGIFFFVAQL</sequence>
<feature type="transmembrane region" description="Helical" evidence="1">
    <location>
        <begin position="263"/>
        <end position="280"/>
    </location>
</feature>
<comment type="caution">
    <text evidence="2">The sequence shown here is derived from an EMBL/GenBank/DDBJ whole genome shotgun (WGS) entry which is preliminary data.</text>
</comment>
<dbReference type="Proteomes" id="UP000431264">
    <property type="component" value="Unassembled WGS sequence"/>
</dbReference>
<evidence type="ECO:0000256" key="1">
    <source>
        <dbReference type="SAM" id="Phobius"/>
    </source>
</evidence>
<dbReference type="OrthoDB" id="1439867at2"/>
<feature type="transmembrane region" description="Helical" evidence="1">
    <location>
        <begin position="73"/>
        <end position="89"/>
    </location>
</feature>
<feature type="transmembrane region" description="Helical" evidence="1">
    <location>
        <begin position="160"/>
        <end position="180"/>
    </location>
</feature>
<dbReference type="InterPro" id="IPR045625">
    <property type="entry name" value="DUF6427"/>
</dbReference>
<feature type="transmembrane region" description="Helical" evidence="1">
    <location>
        <begin position="208"/>
        <end position="227"/>
    </location>
</feature>
<dbReference type="AlphaFoldDB" id="A0A6I4IVP9"/>
<dbReference type="RefSeq" id="WP_140999052.1">
    <property type="nucleotide sequence ID" value="NZ_VDCZ01000013.1"/>
</dbReference>
<name>A0A6I4IVP9_9FLAO</name>
<keyword evidence="1" id="KW-0472">Membrane</keyword>
<accession>A0A6I4IVP9</accession>
<gene>
    <name evidence="2" type="ORF">GOQ30_15750</name>
</gene>
<feature type="transmembrane region" description="Helical" evidence="1">
    <location>
        <begin position="287"/>
        <end position="306"/>
    </location>
</feature>
<proteinExistence type="predicted"/>
<feature type="transmembrane region" description="Helical" evidence="1">
    <location>
        <begin position="239"/>
        <end position="257"/>
    </location>
</feature>
<evidence type="ECO:0000313" key="2">
    <source>
        <dbReference type="EMBL" id="MVO10628.1"/>
    </source>
</evidence>
<organism evidence="2 3">
    <name type="scientific">Flavobacterium profundi</name>
    <dbReference type="NCBI Taxonomy" id="1774945"/>
    <lineage>
        <taxon>Bacteria</taxon>
        <taxon>Pseudomonadati</taxon>
        <taxon>Bacteroidota</taxon>
        <taxon>Flavobacteriia</taxon>
        <taxon>Flavobacteriales</taxon>
        <taxon>Flavobacteriaceae</taxon>
        <taxon>Flavobacterium</taxon>
    </lineage>
</organism>
<protein>
    <recommendedName>
        <fullName evidence="4">EpsG family protein</fullName>
    </recommendedName>
</protein>
<evidence type="ECO:0008006" key="4">
    <source>
        <dbReference type="Google" id="ProtNLM"/>
    </source>
</evidence>
<keyword evidence="1" id="KW-0812">Transmembrane</keyword>
<keyword evidence="1" id="KW-1133">Transmembrane helix</keyword>
<dbReference type="EMBL" id="WQLW01000013">
    <property type="protein sequence ID" value="MVO10628.1"/>
    <property type="molecule type" value="Genomic_DNA"/>
</dbReference>
<dbReference type="Pfam" id="PF19992">
    <property type="entry name" value="DUF6427"/>
    <property type="match status" value="1"/>
</dbReference>
<evidence type="ECO:0000313" key="3">
    <source>
        <dbReference type="Proteomes" id="UP000431264"/>
    </source>
</evidence>